<sequence length="304" mass="32532">GGTPNQFRDSDFDNGIIAHEYGHGISTRLTGGANNSNCLSNAEQMGEGWSDWFGLMLTIEDGDQAEDSRGIGTYAGGQPTTATGIRPAPYSTDFSLNPYTYGDSNDGNNISQPHGVGFIYATALWDMTWALIDYYGGVPDPDIYGGNGGNNVAMNLVIESLKLQPCSPGMIDGRDAILQADQLIYGGEHQCIIWNAFANRGFGFSASQGSSNSRSDQVEAFDIPQSCQEPTTSPNAAFAASTYLTCDPEVSFEDQSTDIPTSWSWDFGDGGTSTQPSPTHVFTSEGSFSVQLTVHPFGETILEM</sequence>
<dbReference type="AlphaFoldDB" id="A0A7R8WSX5"/>
<organism evidence="11">
    <name type="scientific">Cyprideis torosa</name>
    <dbReference type="NCBI Taxonomy" id="163714"/>
    <lineage>
        <taxon>Eukaryota</taxon>
        <taxon>Metazoa</taxon>
        <taxon>Ecdysozoa</taxon>
        <taxon>Arthropoda</taxon>
        <taxon>Crustacea</taxon>
        <taxon>Oligostraca</taxon>
        <taxon>Ostracoda</taxon>
        <taxon>Podocopa</taxon>
        <taxon>Podocopida</taxon>
        <taxon>Cytherocopina</taxon>
        <taxon>Cytheroidea</taxon>
        <taxon>Cytherideidae</taxon>
        <taxon>Cyprideis</taxon>
    </lineage>
</organism>
<dbReference type="PRINTS" id="PR00999">
    <property type="entry name" value="FUNGALYSIN"/>
</dbReference>
<dbReference type="InterPro" id="IPR013783">
    <property type="entry name" value="Ig-like_fold"/>
</dbReference>
<name>A0A7R8WSX5_9CRUS</name>
<evidence type="ECO:0000256" key="2">
    <source>
        <dbReference type="ARBA" id="ARBA00004613"/>
    </source>
</evidence>
<protein>
    <submittedName>
        <fullName evidence="11">Uncharacterized protein</fullName>
    </submittedName>
</protein>
<keyword evidence="5" id="KW-0645">Protease</keyword>
<dbReference type="OrthoDB" id="3227768at2759"/>
<feature type="non-terminal residue" evidence="11">
    <location>
        <position position="1"/>
    </location>
</feature>
<keyword evidence="4" id="KW-0964">Secreted</keyword>
<dbReference type="Pfam" id="PF02128">
    <property type="entry name" value="Peptidase_M36"/>
    <property type="match status" value="1"/>
</dbReference>
<gene>
    <name evidence="11" type="ORF">CTOB1V02_LOCUS15351</name>
</gene>
<evidence type="ECO:0000256" key="9">
    <source>
        <dbReference type="ARBA" id="ARBA00023049"/>
    </source>
</evidence>
<comment type="cofactor">
    <cofactor evidence="1">
        <name>Zn(2+)</name>
        <dbReference type="ChEBI" id="CHEBI:29105"/>
    </cofactor>
</comment>
<dbReference type="InterPro" id="IPR035986">
    <property type="entry name" value="PKD_dom_sf"/>
</dbReference>
<evidence type="ECO:0000313" key="11">
    <source>
        <dbReference type="EMBL" id="CAD7237536.1"/>
    </source>
</evidence>
<evidence type="ECO:0000256" key="8">
    <source>
        <dbReference type="ARBA" id="ARBA00022833"/>
    </source>
</evidence>
<dbReference type="Gene3D" id="3.10.170.10">
    <property type="match status" value="1"/>
</dbReference>
<dbReference type="GO" id="GO:0006508">
    <property type="term" value="P:proteolysis"/>
    <property type="evidence" value="ECO:0007669"/>
    <property type="project" value="UniProtKB-KW"/>
</dbReference>
<evidence type="ECO:0000256" key="6">
    <source>
        <dbReference type="ARBA" id="ARBA00022723"/>
    </source>
</evidence>
<keyword evidence="9" id="KW-0482">Metalloprotease</keyword>
<evidence type="ECO:0000256" key="5">
    <source>
        <dbReference type="ARBA" id="ARBA00022670"/>
    </source>
</evidence>
<dbReference type="EMBL" id="OB689066">
    <property type="protein sequence ID" value="CAD7237536.1"/>
    <property type="molecule type" value="Genomic_DNA"/>
</dbReference>
<keyword evidence="8" id="KW-0862">Zinc</keyword>
<evidence type="ECO:0000256" key="10">
    <source>
        <dbReference type="ARBA" id="ARBA00023145"/>
    </source>
</evidence>
<dbReference type="PANTHER" id="PTHR33478:SF1">
    <property type="entry name" value="EXTRACELLULAR METALLOPROTEINASE MEP"/>
    <property type="match status" value="1"/>
</dbReference>
<accession>A0A7R8WSX5</accession>
<comment type="similarity">
    <text evidence="3">Belongs to the peptidase M36 family.</text>
</comment>
<dbReference type="Pfam" id="PF18911">
    <property type="entry name" value="PKD_4"/>
    <property type="match status" value="1"/>
</dbReference>
<keyword evidence="10" id="KW-0865">Zymogen</keyword>
<keyword evidence="7" id="KW-0378">Hydrolase</keyword>
<dbReference type="SUPFAM" id="SSF49299">
    <property type="entry name" value="PKD domain"/>
    <property type="match status" value="1"/>
</dbReference>
<dbReference type="GO" id="GO:0005615">
    <property type="term" value="C:extracellular space"/>
    <property type="evidence" value="ECO:0007669"/>
    <property type="project" value="InterPro"/>
</dbReference>
<dbReference type="InterPro" id="IPR000601">
    <property type="entry name" value="PKD_dom"/>
</dbReference>
<dbReference type="InterPro" id="IPR050371">
    <property type="entry name" value="Fungal_virulence_M36"/>
</dbReference>
<dbReference type="PANTHER" id="PTHR33478">
    <property type="entry name" value="EXTRACELLULAR METALLOPROTEINASE MEP"/>
    <property type="match status" value="1"/>
</dbReference>
<evidence type="ECO:0000256" key="3">
    <source>
        <dbReference type="ARBA" id="ARBA00006006"/>
    </source>
</evidence>
<keyword evidence="6" id="KW-0479">Metal-binding</keyword>
<evidence type="ECO:0000256" key="7">
    <source>
        <dbReference type="ARBA" id="ARBA00022801"/>
    </source>
</evidence>
<proteinExistence type="inferred from homology"/>
<dbReference type="InterPro" id="IPR001842">
    <property type="entry name" value="Peptidase_M36"/>
</dbReference>
<dbReference type="Gene3D" id="1.10.390.10">
    <property type="entry name" value="Neutral Protease Domain 2"/>
    <property type="match status" value="1"/>
</dbReference>
<evidence type="ECO:0000256" key="1">
    <source>
        <dbReference type="ARBA" id="ARBA00001947"/>
    </source>
</evidence>
<dbReference type="Gene3D" id="2.60.40.10">
    <property type="entry name" value="Immunoglobulins"/>
    <property type="match status" value="1"/>
</dbReference>
<comment type="subcellular location">
    <subcellularLocation>
        <location evidence="2">Secreted</location>
    </subcellularLocation>
</comment>
<reference evidence="11" key="1">
    <citation type="submission" date="2020-11" db="EMBL/GenBank/DDBJ databases">
        <authorList>
            <person name="Tran Van P."/>
        </authorList>
    </citation>
    <scope>NUCLEOTIDE SEQUENCE</scope>
</reference>
<dbReference type="SUPFAM" id="SSF55486">
    <property type="entry name" value="Metalloproteases ('zincins'), catalytic domain"/>
    <property type="match status" value="1"/>
</dbReference>
<dbReference type="InterPro" id="IPR027268">
    <property type="entry name" value="Peptidase_M4/M1_CTD_sf"/>
</dbReference>
<dbReference type="GO" id="GO:0008270">
    <property type="term" value="F:zinc ion binding"/>
    <property type="evidence" value="ECO:0007669"/>
    <property type="project" value="InterPro"/>
</dbReference>
<dbReference type="GO" id="GO:0004222">
    <property type="term" value="F:metalloendopeptidase activity"/>
    <property type="evidence" value="ECO:0007669"/>
    <property type="project" value="InterPro"/>
</dbReference>
<dbReference type="CDD" id="cd00146">
    <property type="entry name" value="PKD"/>
    <property type="match status" value="1"/>
</dbReference>
<dbReference type="PROSITE" id="PS50093">
    <property type="entry name" value="PKD"/>
    <property type="match status" value="1"/>
</dbReference>
<evidence type="ECO:0000256" key="4">
    <source>
        <dbReference type="ARBA" id="ARBA00022525"/>
    </source>
</evidence>